<sequence>MHCTMGVVNVFNSFCWGMYAALIDYMFILGPNMMDFYLDHMRIKTKNGQLDLFWECNPQTPAKVVVFSPDEQPKSMSSSTEFVAEHLLR</sequence>
<evidence type="ECO:0000313" key="3">
    <source>
        <dbReference type="Proteomes" id="UP000709295"/>
    </source>
</evidence>
<feature type="transmembrane region" description="Helical" evidence="1">
    <location>
        <begin position="16"/>
        <end position="38"/>
    </location>
</feature>
<dbReference type="EMBL" id="JAENGY010001119">
    <property type="protein sequence ID" value="KAG6952348.1"/>
    <property type="molecule type" value="Genomic_DNA"/>
</dbReference>
<accession>A0A8J5IMH4</accession>
<organism evidence="2 3">
    <name type="scientific">Phytophthora aleatoria</name>
    <dbReference type="NCBI Taxonomy" id="2496075"/>
    <lineage>
        <taxon>Eukaryota</taxon>
        <taxon>Sar</taxon>
        <taxon>Stramenopiles</taxon>
        <taxon>Oomycota</taxon>
        <taxon>Peronosporomycetes</taxon>
        <taxon>Peronosporales</taxon>
        <taxon>Peronosporaceae</taxon>
        <taxon>Phytophthora</taxon>
    </lineage>
</organism>
<proteinExistence type="predicted"/>
<keyword evidence="1" id="KW-1133">Transmembrane helix</keyword>
<keyword evidence="1" id="KW-0472">Membrane</keyword>
<gene>
    <name evidence="2" type="ORF">JG688_00013323</name>
</gene>
<evidence type="ECO:0000313" key="2">
    <source>
        <dbReference type="EMBL" id="KAG6952348.1"/>
    </source>
</evidence>
<reference evidence="2" key="1">
    <citation type="submission" date="2021-01" db="EMBL/GenBank/DDBJ databases">
        <title>Phytophthora aleatoria, a newly-described species from Pinus radiata is distinct from Phytophthora cactorum isolates based on comparative genomics.</title>
        <authorList>
            <person name="Mcdougal R."/>
            <person name="Panda P."/>
            <person name="Williams N."/>
            <person name="Studholme D.J."/>
        </authorList>
    </citation>
    <scope>NUCLEOTIDE SEQUENCE</scope>
    <source>
        <strain evidence="2">NZFS 4037</strain>
    </source>
</reference>
<comment type="caution">
    <text evidence="2">The sequence shown here is derived from an EMBL/GenBank/DDBJ whole genome shotgun (WGS) entry which is preliminary data.</text>
</comment>
<keyword evidence="1" id="KW-0812">Transmembrane</keyword>
<name>A0A8J5IMH4_9STRA</name>
<keyword evidence="3" id="KW-1185">Reference proteome</keyword>
<protein>
    <submittedName>
        <fullName evidence="2">Uncharacterized protein</fullName>
    </submittedName>
</protein>
<dbReference type="AlphaFoldDB" id="A0A8J5IMH4"/>
<dbReference type="Proteomes" id="UP000709295">
    <property type="component" value="Unassembled WGS sequence"/>
</dbReference>
<evidence type="ECO:0000256" key="1">
    <source>
        <dbReference type="SAM" id="Phobius"/>
    </source>
</evidence>